<reference evidence="12 13" key="1">
    <citation type="submission" date="2018-05" db="EMBL/GenBank/DDBJ databases">
        <title>Whole genome sequencing for identification of molecular markers to develop diagnostic detection tools for the regulated plant pathogen Lachnellula willkommii.</title>
        <authorList>
            <person name="Giroux E."/>
            <person name="Bilodeau G."/>
        </authorList>
    </citation>
    <scope>NUCLEOTIDE SEQUENCE [LARGE SCALE GENOMIC DNA]</scope>
    <source>
        <strain evidence="12 13">CBS 625.97</strain>
    </source>
</reference>
<evidence type="ECO:0000256" key="8">
    <source>
        <dbReference type="ARBA" id="ARBA00023235"/>
    </source>
</evidence>
<keyword evidence="1 9" id="KW-0547">Nucleotide-binding</keyword>
<dbReference type="PANTHER" id="PTHR47642">
    <property type="entry name" value="ATP-DEPENDENT DNA HELICASE"/>
    <property type="match status" value="1"/>
</dbReference>
<dbReference type="Proteomes" id="UP000481288">
    <property type="component" value="Unassembled WGS sequence"/>
</dbReference>
<dbReference type="AlphaFoldDB" id="A0A7D8UTT9"/>
<dbReference type="Pfam" id="PF01693">
    <property type="entry name" value="Cauli_VI"/>
    <property type="match status" value="1"/>
</dbReference>
<dbReference type="EC" id="5.6.2.3" evidence="9"/>
<dbReference type="InterPro" id="IPR049163">
    <property type="entry name" value="Pif1-like_2B_dom"/>
</dbReference>
<dbReference type="GO" id="GO:0043139">
    <property type="term" value="F:5'-3' DNA helicase activity"/>
    <property type="evidence" value="ECO:0007669"/>
    <property type="project" value="UniProtKB-EC"/>
</dbReference>
<name>A0A7D8UTT9_9HELO</name>
<comment type="cofactor">
    <cofactor evidence="9">
        <name>Mg(2+)</name>
        <dbReference type="ChEBI" id="CHEBI:18420"/>
    </cofactor>
</comment>
<keyword evidence="4 9" id="KW-0347">Helicase</keyword>
<sequence>MAKKAAYVVRIGRIPGIYFDYAECKKQVDGFSGAKHQGYFTREAAKTAWDDWLDSAREGQLSERTASSLGVPNPQGANETIDSQKDEDSSNFKRKRYATSDDAEDVQHASKKVKMTPDVLEPVQVEIQDEPPVTLTAEQQAVVDMALDNQNLFLTGAAGSGKTVTLKEIIKKLGYSRKRVQVIAPTGIAALPLQGMTTYSFAGWQPDSLQKPIQYLLNNTSKATRKRIRKTDVLVIEEISMVENQFLERLNLLMQCICGNNEPMGGKQVVFVGDFHQASFSNPCLHLAPLELCSKYVVPLPPVKPFEFCLNCGEEYPKNRGNIVCKNAECKNVGQEIFHEEDKYAFKAPVWAALKLRHVMLEQIHRQKDASFQLTLNKIRDGNTLSDAEWLALTSKKVLPDGTVAVKLMSRILQVQAHNSKELATIKSKELRWQARDSATNLSSSPEDDCEPRRSEIENRRRVFELSLSQGEHRFPTELVLKLGAKVVLLTNLSFKSGLVNGSQGEVIGFTDTGSWQEPKLTNSEKEHLEQFKEHNHTLRPIVRFSNGRTQTIRPQTQGGQKRKNQDLYFVARTQIPLTLAWALSIHKSQGMTLEYVEVCSDKRFEAGQLYVGLSRATKLEGLTVTGASREQITMPSEVVEFYESEHWEHLRPSRSSAANSPAQTESVVEDKSLQQPPSNEDGSGTSSSTWSNPIAAIRRFKYKFK</sequence>
<organism evidence="12 13">
    <name type="scientific">Lachnellula cervina</name>
    <dbReference type="NCBI Taxonomy" id="1316786"/>
    <lineage>
        <taxon>Eukaryota</taxon>
        <taxon>Fungi</taxon>
        <taxon>Dikarya</taxon>
        <taxon>Ascomycota</taxon>
        <taxon>Pezizomycotina</taxon>
        <taxon>Leotiomycetes</taxon>
        <taxon>Helotiales</taxon>
        <taxon>Lachnaceae</taxon>
        <taxon>Lachnellula</taxon>
    </lineage>
</organism>
<feature type="domain" description="AAA+ ATPase" evidence="11">
    <location>
        <begin position="148"/>
        <end position="291"/>
    </location>
</feature>
<evidence type="ECO:0000256" key="1">
    <source>
        <dbReference type="ARBA" id="ARBA00022741"/>
    </source>
</evidence>
<dbReference type="CDD" id="cd18809">
    <property type="entry name" value="SF1_C_RecD"/>
    <property type="match status" value="1"/>
</dbReference>
<feature type="compositionally biased region" description="Basic and acidic residues" evidence="10">
    <location>
        <begin position="82"/>
        <end position="91"/>
    </location>
</feature>
<dbReference type="InterPro" id="IPR003593">
    <property type="entry name" value="AAA+_ATPase"/>
</dbReference>
<dbReference type="SUPFAM" id="SSF55658">
    <property type="entry name" value="L9 N-domain-like"/>
    <property type="match status" value="1"/>
</dbReference>
<evidence type="ECO:0000256" key="3">
    <source>
        <dbReference type="ARBA" id="ARBA00022801"/>
    </source>
</evidence>
<dbReference type="OrthoDB" id="432234at2759"/>
<keyword evidence="9" id="KW-0233">DNA recombination</keyword>
<dbReference type="GO" id="GO:0006310">
    <property type="term" value="P:DNA recombination"/>
    <property type="evidence" value="ECO:0007669"/>
    <property type="project" value="UniProtKB-KW"/>
</dbReference>
<keyword evidence="5 9" id="KW-0067">ATP-binding</keyword>
<evidence type="ECO:0000256" key="2">
    <source>
        <dbReference type="ARBA" id="ARBA00022763"/>
    </source>
</evidence>
<feature type="region of interest" description="Disordered" evidence="10">
    <location>
        <begin position="651"/>
        <end position="692"/>
    </location>
</feature>
<feature type="compositionally biased region" description="Low complexity" evidence="10">
    <location>
        <begin position="654"/>
        <end position="663"/>
    </location>
</feature>
<keyword evidence="8" id="KW-0413">Isomerase</keyword>
<feature type="compositionally biased region" description="Polar residues" evidence="10">
    <location>
        <begin position="62"/>
        <end position="81"/>
    </location>
</feature>
<keyword evidence="3 9" id="KW-0378">Hydrolase</keyword>
<dbReference type="GO" id="GO:0000723">
    <property type="term" value="P:telomere maintenance"/>
    <property type="evidence" value="ECO:0007669"/>
    <property type="project" value="InterPro"/>
</dbReference>
<dbReference type="InterPro" id="IPR051055">
    <property type="entry name" value="PIF1_helicase"/>
</dbReference>
<dbReference type="GO" id="GO:0016787">
    <property type="term" value="F:hydrolase activity"/>
    <property type="evidence" value="ECO:0007669"/>
    <property type="project" value="UniProtKB-KW"/>
</dbReference>
<evidence type="ECO:0000313" key="13">
    <source>
        <dbReference type="Proteomes" id="UP000481288"/>
    </source>
</evidence>
<evidence type="ECO:0000256" key="10">
    <source>
        <dbReference type="SAM" id="MobiDB-lite"/>
    </source>
</evidence>
<dbReference type="InterPro" id="IPR037056">
    <property type="entry name" value="RNase_H1_N_sf"/>
</dbReference>
<evidence type="ECO:0000256" key="7">
    <source>
        <dbReference type="ARBA" id="ARBA00023204"/>
    </source>
</evidence>
<protein>
    <recommendedName>
        <fullName evidence="9">ATP-dependent DNA helicase</fullName>
        <ecNumber evidence="9">5.6.2.3</ecNumber>
    </recommendedName>
</protein>
<comment type="catalytic activity">
    <reaction evidence="9">
        <text>ATP + H2O = ADP + phosphate + H(+)</text>
        <dbReference type="Rhea" id="RHEA:13065"/>
        <dbReference type="ChEBI" id="CHEBI:15377"/>
        <dbReference type="ChEBI" id="CHEBI:15378"/>
        <dbReference type="ChEBI" id="CHEBI:30616"/>
        <dbReference type="ChEBI" id="CHEBI:43474"/>
        <dbReference type="ChEBI" id="CHEBI:456216"/>
        <dbReference type="EC" id="5.6.2.3"/>
    </reaction>
</comment>
<comment type="similarity">
    <text evidence="9">Belongs to the helicase family.</text>
</comment>
<dbReference type="PANTHER" id="PTHR47642:SF5">
    <property type="entry name" value="ATP-DEPENDENT DNA HELICASE"/>
    <property type="match status" value="1"/>
</dbReference>
<dbReference type="GO" id="GO:0006281">
    <property type="term" value="P:DNA repair"/>
    <property type="evidence" value="ECO:0007669"/>
    <property type="project" value="UniProtKB-KW"/>
</dbReference>
<dbReference type="SUPFAM" id="SSF52540">
    <property type="entry name" value="P-loop containing nucleoside triphosphate hydrolases"/>
    <property type="match status" value="2"/>
</dbReference>
<gene>
    <name evidence="12" type="primary">PIF1</name>
    <name evidence="12" type="ORF">LCER1_G000946</name>
</gene>
<dbReference type="InterPro" id="IPR009027">
    <property type="entry name" value="Ribosomal_bL9/RNase_H1_N"/>
</dbReference>
<dbReference type="InterPro" id="IPR027417">
    <property type="entry name" value="P-loop_NTPase"/>
</dbReference>
<dbReference type="InterPro" id="IPR010285">
    <property type="entry name" value="DNA_helicase_pif1-like_DEAD"/>
</dbReference>
<keyword evidence="2 9" id="KW-0227">DNA damage</keyword>
<dbReference type="Pfam" id="PF05970">
    <property type="entry name" value="PIF1"/>
    <property type="match status" value="1"/>
</dbReference>
<evidence type="ECO:0000256" key="4">
    <source>
        <dbReference type="ARBA" id="ARBA00022806"/>
    </source>
</evidence>
<dbReference type="Gene3D" id="3.40.50.300">
    <property type="entry name" value="P-loop containing nucleotide triphosphate hydrolases"/>
    <property type="match status" value="1"/>
</dbReference>
<evidence type="ECO:0000259" key="11">
    <source>
        <dbReference type="SMART" id="SM00382"/>
    </source>
</evidence>
<keyword evidence="7 9" id="KW-0234">DNA repair</keyword>
<evidence type="ECO:0000256" key="5">
    <source>
        <dbReference type="ARBA" id="ARBA00022840"/>
    </source>
</evidence>
<accession>A0A7D8UTT9</accession>
<feature type="compositionally biased region" description="Polar residues" evidence="10">
    <location>
        <begin position="674"/>
        <end position="692"/>
    </location>
</feature>
<dbReference type="GO" id="GO:0005524">
    <property type="term" value="F:ATP binding"/>
    <property type="evidence" value="ECO:0007669"/>
    <property type="project" value="UniProtKB-KW"/>
</dbReference>
<keyword evidence="6" id="KW-0238">DNA-binding</keyword>
<dbReference type="SMART" id="SM00382">
    <property type="entry name" value="AAA"/>
    <property type="match status" value="1"/>
</dbReference>
<proteinExistence type="inferred from homology"/>
<comment type="caution">
    <text evidence="12">The sequence shown here is derived from an EMBL/GenBank/DDBJ whole genome shotgun (WGS) entry which is preliminary data.</text>
</comment>
<dbReference type="InterPro" id="IPR011320">
    <property type="entry name" value="RNase_H1_N"/>
</dbReference>
<dbReference type="EMBL" id="QGMG01000072">
    <property type="protein sequence ID" value="TVY57829.1"/>
    <property type="molecule type" value="Genomic_DNA"/>
</dbReference>
<dbReference type="Pfam" id="PF21530">
    <property type="entry name" value="Pif1_2B_dom"/>
    <property type="match status" value="1"/>
</dbReference>
<evidence type="ECO:0000313" key="12">
    <source>
        <dbReference type="EMBL" id="TVY57829.1"/>
    </source>
</evidence>
<evidence type="ECO:0000256" key="6">
    <source>
        <dbReference type="ARBA" id="ARBA00023125"/>
    </source>
</evidence>
<keyword evidence="13" id="KW-1185">Reference proteome</keyword>
<feature type="region of interest" description="Disordered" evidence="10">
    <location>
        <begin position="60"/>
        <end position="92"/>
    </location>
</feature>
<dbReference type="Gene3D" id="3.40.970.10">
    <property type="entry name" value="Ribonuclease H1, N-terminal domain"/>
    <property type="match status" value="1"/>
</dbReference>
<evidence type="ECO:0000256" key="9">
    <source>
        <dbReference type="RuleBase" id="RU363044"/>
    </source>
</evidence>